<dbReference type="RefSeq" id="WP_139603508.1">
    <property type="nucleotide sequence ID" value="NZ_VDCQ01000023.1"/>
</dbReference>
<name>A0A5C4T989_9BACL</name>
<dbReference type="HAMAP" id="MF_00691">
    <property type="entry name" value="PxpA"/>
    <property type="match status" value="1"/>
</dbReference>
<dbReference type="Proteomes" id="UP000307943">
    <property type="component" value="Unassembled WGS sequence"/>
</dbReference>
<comment type="similarity">
    <text evidence="1">Belongs to the LamB/PxpA family.</text>
</comment>
<protein>
    <recommendedName>
        <fullName evidence="1">5-oxoprolinase subunit A</fullName>
        <shortName evidence="1">5-OPase subunit A</shortName>
        <ecNumber evidence="1">3.5.2.9</ecNumber>
    </recommendedName>
    <alternativeName>
        <fullName evidence="1">5-oxoprolinase (ATP-hydrolyzing) subunit A</fullName>
    </alternativeName>
</protein>
<dbReference type="Pfam" id="PF03746">
    <property type="entry name" value="LamB_YcsF"/>
    <property type="match status" value="1"/>
</dbReference>
<evidence type="ECO:0000313" key="3">
    <source>
        <dbReference type="Proteomes" id="UP000307943"/>
    </source>
</evidence>
<dbReference type="AlphaFoldDB" id="A0A5C4T989"/>
<dbReference type="OrthoDB" id="9773478at2"/>
<keyword evidence="1" id="KW-0067">ATP-binding</keyword>
<dbReference type="CDD" id="cd10787">
    <property type="entry name" value="LamB_YcsF_like"/>
    <property type="match status" value="1"/>
</dbReference>
<keyword evidence="1" id="KW-0547">Nucleotide-binding</keyword>
<organism evidence="2 3">
    <name type="scientific">Paenibacillus hemerocallicola</name>
    <dbReference type="NCBI Taxonomy" id="1172614"/>
    <lineage>
        <taxon>Bacteria</taxon>
        <taxon>Bacillati</taxon>
        <taxon>Bacillota</taxon>
        <taxon>Bacilli</taxon>
        <taxon>Bacillales</taxon>
        <taxon>Paenibacillaceae</taxon>
        <taxon>Paenibacillus</taxon>
    </lineage>
</organism>
<comment type="catalytic activity">
    <reaction evidence="1">
        <text>5-oxo-L-proline + ATP + 2 H2O = L-glutamate + ADP + phosphate + H(+)</text>
        <dbReference type="Rhea" id="RHEA:10348"/>
        <dbReference type="ChEBI" id="CHEBI:15377"/>
        <dbReference type="ChEBI" id="CHEBI:15378"/>
        <dbReference type="ChEBI" id="CHEBI:29985"/>
        <dbReference type="ChEBI" id="CHEBI:30616"/>
        <dbReference type="ChEBI" id="CHEBI:43474"/>
        <dbReference type="ChEBI" id="CHEBI:58402"/>
        <dbReference type="ChEBI" id="CHEBI:456216"/>
        <dbReference type="EC" id="3.5.2.9"/>
    </reaction>
</comment>
<comment type="caution">
    <text evidence="2">The sequence shown here is derived from an EMBL/GenBank/DDBJ whole genome shotgun (WGS) entry which is preliminary data.</text>
</comment>
<proteinExistence type="inferred from homology"/>
<reference evidence="2 3" key="1">
    <citation type="submission" date="2019-05" db="EMBL/GenBank/DDBJ databases">
        <title>We sequenced the genome of Paenibacillus hemerocallicola KCTC 33185 for further insight into its adaptation and study the phylogeny of Paenibacillus.</title>
        <authorList>
            <person name="Narsing Rao M.P."/>
        </authorList>
    </citation>
    <scope>NUCLEOTIDE SEQUENCE [LARGE SCALE GENOMIC DNA]</scope>
    <source>
        <strain evidence="2 3">KCTC 33185</strain>
    </source>
</reference>
<dbReference type="EMBL" id="VDCQ01000023">
    <property type="protein sequence ID" value="TNJ64977.1"/>
    <property type="molecule type" value="Genomic_DNA"/>
</dbReference>
<sequence length="247" mass="25866">MDKSDKRIDLNCDIGEGFGVYRTGEDERLLDVVTSANIACGFHAGDPATMLRTVRLCAERGVAIGAHPGLPDMTGFGRREMAISPQEAYEMTVYQLGALYGFVRAEGAVMRHVKPHGALYNMAAADAGLAEAIAEAVRRVDAALVLVGLAGSELVRAGAAAGLATAAEAFADRRYRQDGTLVPRREPGAMIGDAAEAVGQVLRLAAAGQAQTVCVHGDGPHALEFASRVRQGLQQAGWRLAPVAGEA</sequence>
<keyword evidence="3" id="KW-1185">Reference proteome</keyword>
<dbReference type="GO" id="GO:0005524">
    <property type="term" value="F:ATP binding"/>
    <property type="evidence" value="ECO:0007669"/>
    <property type="project" value="UniProtKB-UniRule"/>
</dbReference>
<dbReference type="NCBIfam" id="NF003816">
    <property type="entry name" value="PRK05406.1-5"/>
    <property type="match status" value="1"/>
</dbReference>
<accession>A0A5C4T989</accession>
<comment type="function">
    <text evidence="1">Catalyzes the cleavage of 5-oxoproline to form L-glutamate coupled to the hydrolysis of ATP to ADP and inorganic phosphate.</text>
</comment>
<evidence type="ECO:0000256" key="1">
    <source>
        <dbReference type="HAMAP-Rule" id="MF_00691"/>
    </source>
</evidence>
<evidence type="ECO:0000313" key="2">
    <source>
        <dbReference type="EMBL" id="TNJ64977.1"/>
    </source>
</evidence>
<comment type="subunit">
    <text evidence="1">Forms a complex composed of PxpA, PxpB and PxpC.</text>
</comment>
<dbReference type="NCBIfam" id="NF003814">
    <property type="entry name" value="PRK05406.1-3"/>
    <property type="match status" value="1"/>
</dbReference>
<dbReference type="InterPro" id="IPR011330">
    <property type="entry name" value="Glyco_hydro/deAcase_b/a-brl"/>
</dbReference>
<dbReference type="SUPFAM" id="SSF88713">
    <property type="entry name" value="Glycoside hydrolase/deacetylase"/>
    <property type="match status" value="1"/>
</dbReference>
<dbReference type="PANTHER" id="PTHR30292:SF0">
    <property type="entry name" value="5-OXOPROLINASE SUBUNIT A"/>
    <property type="match status" value="1"/>
</dbReference>
<dbReference type="InterPro" id="IPR005501">
    <property type="entry name" value="LamB/YcsF/PxpA-like"/>
</dbReference>
<dbReference type="PANTHER" id="PTHR30292">
    <property type="entry name" value="UNCHARACTERIZED PROTEIN YBGL-RELATED"/>
    <property type="match status" value="1"/>
</dbReference>
<dbReference type="GO" id="GO:0005975">
    <property type="term" value="P:carbohydrate metabolic process"/>
    <property type="evidence" value="ECO:0007669"/>
    <property type="project" value="InterPro"/>
</dbReference>
<dbReference type="EC" id="3.5.2.9" evidence="1"/>
<dbReference type="Gene3D" id="3.20.20.370">
    <property type="entry name" value="Glycoside hydrolase/deacetylase"/>
    <property type="match status" value="1"/>
</dbReference>
<keyword evidence="1" id="KW-0378">Hydrolase</keyword>
<gene>
    <name evidence="1" type="primary">pxpA</name>
    <name evidence="2" type="ORF">FE784_17425</name>
</gene>
<dbReference type="GO" id="GO:0017168">
    <property type="term" value="F:5-oxoprolinase (ATP-hydrolyzing) activity"/>
    <property type="evidence" value="ECO:0007669"/>
    <property type="project" value="UniProtKB-UniRule"/>
</dbReference>